<gene>
    <name evidence="6" type="ORF">DUPY_20720</name>
</gene>
<organism evidence="6 7">
    <name type="scientific">Duganella phyllosphaerae</name>
    <dbReference type="NCBI Taxonomy" id="762836"/>
    <lineage>
        <taxon>Bacteria</taxon>
        <taxon>Pseudomonadati</taxon>
        <taxon>Pseudomonadota</taxon>
        <taxon>Betaproteobacteria</taxon>
        <taxon>Burkholderiales</taxon>
        <taxon>Oxalobacteraceae</taxon>
        <taxon>Telluria group</taxon>
        <taxon>Duganella</taxon>
    </lineage>
</organism>
<dbReference type="Proteomes" id="UP000175989">
    <property type="component" value="Unassembled WGS sequence"/>
</dbReference>
<keyword evidence="7" id="KW-1185">Reference proteome</keyword>
<dbReference type="AlphaFoldDB" id="A0A1E7WRS8"/>
<dbReference type="RefSeq" id="WP_070247756.1">
    <property type="nucleotide sequence ID" value="NZ_LROM01000077.1"/>
</dbReference>
<dbReference type="PANTHER" id="PTHR40081">
    <property type="entry name" value="CONCANAVALIN A-LIKE LECTIN/GLUCANASE"/>
    <property type="match status" value="1"/>
</dbReference>
<feature type="domain" description="PcRGLX/YetA-like N-terminal RIFT barrel" evidence="2">
    <location>
        <begin position="54"/>
        <end position="124"/>
    </location>
</feature>
<sequence>MSASFERRQFIKLASLLTGGAAALTQASGVVAATGTAPAPATAGRAGPPQLGETPMQWLEGRPASFAGATWGVPWPQGRVPRDAGFELRGAGSGAATQPVQSWPLAYWPDGSLKWSAHALPPDAKGGLPQAGYSLHPLVGEAASAAKQGAPLAKDNGSAIEIDTGVLQCSLPRSGAVLVTAMKRGGKQLLRDGRLVLLVDGALDDETRGASRRAYDGAIDKVTLEQNGAQRVVLRIDGSHRHADGATLLPFVVRMYFYKNSDAVRLVHTLVYDADPAKSYIRGVGLRFGVPLAAELYDRHIRFVGDNGGVFAEAVKGLTGLRRDSGAAVYDAQLNGRAVPLAQLGAQVKKGLQYIPAFGSYSLLQSHSDGFSISKRTSAGHGWIHAASGARASGTAYVGAPDGGVAFGVRNFWQSYPGQIDIHGAETAQATVTMWLWAPNAPAMDLRFYHDGMGEDTHEKQRDALDITYEDYEQGFGTPLGVARTSELQWQLLAATPLADDLVAISRRIQSPPQLVTSSERIYQAGVFSDYWSPAAAQPNAAQAKLEKQLAWGFDFYRNQVEDRKWYGFWDFGDVMHTYDNQRHVWRYDVGGFAWDNSELSTDIWLWHYFLHTGRADVFRMAEAMTRHTGEVDVHHIGPFAPLGSRHNVQHWGDSAKQLRISTVINRRFMYYLTADERIGDLMTAQTDAVNRLQTVIPGRKIGQVAPTIDPENHASVSFGTDWGAIAGAWFTAWERSGQPEIRDKLLRSMASIAAQPEGFLAGGGTMNLRTGAFIVEKERKINVSHLSAVFGLPEICSELIRTVPQPAFRDAWLRYCRLYNATEAQQKAELGQSLGKLNLGQGHARLLGYAAVQWQDPAVLKRAWAQFYEGKAGLVDKDLVSRRVKPPLVLREVEEAPAISTNAMSQWALGAMGMMALDAIGQVVVADDFRRFDPRAWAVEAEAGNPEQAAFASSGALILDAERGLTVWLRQQLIGHYEISFTRTVLAEGKPHERLSDLNFFWEAQLGVNPFTHSGKLEDYDKVPMFYAGIGGNTNTTSRFRAYDGSGERKLLQEYLGADCLLKANQPYRIRIVVDGKGTRLYVDDREWFSAPGPQAGGGYFGLRTTQSRQKVENFQVRRIA</sequence>
<dbReference type="Pfam" id="PF21345">
    <property type="entry name" value="PcRGLX_2nd"/>
    <property type="match status" value="1"/>
</dbReference>
<dbReference type="Pfam" id="PF21346">
    <property type="entry name" value="PcRGLX_3rd"/>
    <property type="match status" value="1"/>
</dbReference>
<feature type="domain" description="PcRGLX/YetA-like C-terminal alpha/alpha toroid" evidence="5">
    <location>
        <begin position="512"/>
        <end position="918"/>
    </location>
</feature>
<evidence type="ECO:0008006" key="8">
    <source>
        <dbReference type="Google" id="ProtNLM"/>
    </source>
</evidence>
<dbReference type="EMBL" id="LROM01000077">
    <property type="protein sequence ID" value="OFA02185.1"/>
    <property type="molecule type" value="Genomic_DNA"/>
</dbReference>
<evidence type="ECO:0000259" key="4">
    <source>
        <dbReference type="Pfam" id="PF21345"/>
    </source>
</evidence>
<feature type="domain" description="DUF6250" evidence="3">
    <location>
        <begin position="960"/>
        <end position="1116"/>
    </location>
</feature>
<dbReference type="PANTHER" id="PTHR40081:SF1">
    <property type="entry name" value="TAT PATHWAY SIGNAL SEQUENCE DOMAIN PROTEIN"/>
    <property type="match status" value="1"/>
</dbReference>
<dbReference type="Pfam" id="PF19501">
    <property type="entry name" value="PcRGLX_1st"/>
    <property type="match status" value="1"/>
</dbReference>
<name>A0A1E7WRS8_9BURK</name>
<feature type="domain" description="PcRGLX/YetA-like central beta-sandwich" evidence="4">
    <location>
        <begin position="154"/>
        <end position="505"/>
    </location>
</feature>
<dbReference type="InterPro" id="IPR046217">
    <property type="entry name" value="DUF6250"/>
</dbReference>
<dbReference type="Gene3D" id="2.60.120.200">
    <property type="match status" value="1"/>
</dbReference>
<evidence type="ECO:0000259" key="2">
    <source>
        <dbReference type="Pfam" id="PF19501"/>
    </source>
</evidence>
<evidence type="ECO:0000259" key="3">
    <source>
        <dbReference type="Pfam" id="PF19763"/>
    </source>
</evidence>
<dbReference type="InterPro" id="IPR006311">
    <property type="entry name" value="TAT_signal"/>
</dbReference>
<feature type="signal peptide" evidence="1">
    <location>
        <begin position="1"/>
        <end position="32"/>
    </location>
</feature>
<dbReference type="InterPro" id="IPR048331">
    <property type="entry name" value="PcRGLX/YetA_3rd"/>
</dbReference>
<dbReference type="PROSITE" id="PS51318">
    <property type="entry name" value="TAT"/>
    <property type="match status" value="1"/>
</dbReference>
<keyword evidence="1" id="KW-0732">Signal</keyword>
<evidence type="ECO:0000256" key="1">
    <source>
        <dbReference type="SAM" id="SignalP"/>
    </source>
</evidence>
<dbReference type="PATRIC" id="fig|762836.4.peg.2148"/>
<dbReference type="InterPro" id="IPR048330">
    <property type="entry name" value="PcRGLX/YetA_2nd"/>
</dbReference>
<reference evidence="7" key="1">
    <citation type="journal article" date="2016" name="Front. Microbiol.">
        <title>Molecular Keys to the Janthinobacterium and Duganella spp. Interaction with the Plant Pathogen Fusarium graminearum.</title>
        <authorList>
            <person name="Haack F.S."/>
            <person name="Poehlein A."/>
            <person name="Kroger C."/>
            <person name="Voigt C.A."/>
            <person name="Piepenbring M."/>
            <person name="Bode H.B."/>
            <person name="Daniel R."/>
            <person name="Schafer W."/>
            <person name="Streit W.R."/>
        </authorList>
    </citation>
    <scope>NUCLEOTIDE SEQUENCE [LARGE SCALE GENOMIC DNA]</scope>
    <source>
        <strain evidence="7">T54</strain>
    </source>
</reference>
<dbReference type="InterPro" id="IPR048329">
    <property type="entry name" value="PcRGLX_1st"/>
</dbReference>
<evidence type="ECO:0000313" key="6">
    <source>
        <dbReference type="EMBL" id="OFA02185.1"/>
    </source>
</evidence>
<evidence type="ECO:0000259" key="5">
    <source>
        <dbReference type="Pfam" id="PF21346"/>
    </source>
</evidence>
<evidence type="ECO:0000313" key="7">
    <source>
        <dbReference type="Proteomes" id="UP000175989"/>
    </source>
</evidence>
<proteinExistence type="predicted"/>
<comment type="caution">
    <text evidence="6">The sequence shown here is derived from an EMBL/GenBank/DDBJ whole genome shotgun (WGS) entry which is preliminary data.</text>
</comment>
<accession>A0A1E7WRS8</accession>
<dbReference type="Pfam" id="PF19763">
    <property type="entry name" value="DUF6250"/>
    <property type="match status" value="1"/>
</dbReference>
<protein>
    <recommendedName>
        <fullName evidence="8">Tat pathway signal sequence domain protein</fullName>
    </recommendedName>
</protein>
<dbReference type="InterPro" id="IPR045793">
    <property type="entry name" value="PcRGLX/YetA-like"/>
</dbReference>
<feature type="chain" id="PRO_5009207581" description="Tat pathway signal sequence domain protein" evidence="1">
    <location>
        <begin position="33"/>
        <end position="1122"/>
    </location>
</feature>